<dbReference type="Pfam" id="PF00149">
    <property type="entry name" value="Metallophos"/>
    <property type="match status" value="1"/>
</dbReference>
<comment type="caution">
    <text evidence="2">The sequence shown here is derived from an EMBL/GenBank/DDBJ whole genome shotgun (WGS) entry which is preliminary data.</text>
</comment>
<gene>
    <name evidence="2" type="ORF">C8N44_120110</name>
</gene>
<evidence type="ECO:0000313" key="2">
    <source>
        <dbReference type="EMBL" id="PTX45754.1"/>
    </source>
</evidence>
<dbReference type="CDD" id="cd00144">
    <property type="entry name" value="MPP_PPP_family"/>
    <property type="match status" value="1"/>
</dbReference>
<accession>A0A2T6APJ9</accession>
<dbReference type="InterPro" id="IPR029052">
    <property type="entry name" value="Metallo-depent_PP-like"/>
</dbReference>
<evidence type="ECO:0000313" key="3">
    <source>
        <dbReference type="Proteomes" id="UP000244069"/>
    </source>
</evidence>
<protein>
    <submittedName>
        <fullName evidence="2">Serine/threonine protein phosphatase 1</fullName>
    </submittedName>
</protein>
<dbReference type="PANTHER" id="PTHR42850">
    <property type="entry name" value="METALLOPHOSPHOESTERASE"/>
    <property type="match status" value="1"/>
</dbReference>
<dbReference type="GO" id="GO:0110154">
    <property type="term" value="P:RNA decapping"/>
    <property type="evidence" value="ECO:0007669"/>
    <property type="project" value="TreeGrafter"/>
</dbReference>
<dbReference type="GO" id="GO:0005737">
    <property type="term" value="C:cytoplasm"/>
    <property type="evidence" value="ECO:0007669"/>
    <property type="project" value="TreeGrafter"/>
</dbReference>
<dbReference type="SUPFAM" id="SSF56300">
    <property type="entry name" value="Metallo-dependent phosphatases"/>
    <property type="match status" value="1"/>
</dbReference>
<reference evidence="2 3" key="1">
    <citation type="submission" date="2018-04" db="EMBL/GenBank/DDBJ databases">
        <title>Genomic Encyclopedia of Archaeal and Bacterial Type Strains, Phase II (KMG-II): from individual species to whole genera.</title>
        <authorList>
            <person name="Goeker M."/>
        </authorList>
    </citation>
    <scope>NUCLEOTIDE SEQUENCE [LARGE SCALE GENOMIC DNA]</scope>
    <source>
        <strain evidence="2 3">DSM 29329</strain>
    </source>
</reference>
<dbReference type="GO" id="GO:0008803">
    <property type="term" value="F:bis(5'-nucleosyl)-tetraphosphatase (symmetrical) activity"/>
    <property type="evidence" value="ECO:0007669"/>
    <property type="project" value="TreeGrafter"/>
</dbReference>
<dbReference type="InterPro" id="IPR050126">
    <property type="entry name" value="Ap4A_hydrolase"/>
</dbReference>
<dbReference type="PANTHER" id="PTHR42850:SF4">
    <property type="entry name" value="ZINC-DEPENDENT ENDOPOLYPHOSPHATASE"/>
    <property type="match status" value="1"/>
</dbReference>
<dbReference type="OrthoDB" id="9807890at2"/>
<keyword evidence="3" id="KW-1185">Reference proteome</keyword>
<dbReference type="AlphaFoldDB" id="A0A2T6APJ9"/>
<sequence>MIDPIIAVGDIHGFSDQLDRALGVIETQGLGDVPVVFVGDYIDRGPDSRGVIDRLMQGQAEGRPWTCLTGNHDTFITEFFAGPSNHAPEDWIGNRWLTRDFGGAATLRSYGVEAEGRDPLRVLEEADGTIPDAHVGWLEALPRMHMTEDHVFVHGGIRPGVPLEDQDPNDLIWIREPFLSDTRDHGRLVVHGHTPGQRPEHLGNRVNLDGGAGYGRTLHPVLLEGRDAFILTGTDRLPL</sequence>
<feature type="domain" description="Calcineurin-like phosphoesterase" evidence="1">
    <location>
        <begin position="4"/>
        <end position="198"/>
    </location>
</feature>
<dbReference type="GO" id="GO:0016791">
    <property type="term" value="F:phosphatase activity"/>
    <property type="evidence" value="ECO:0007669"/>
    <property type="project" value="TreeGrafter"/>
</dbReference>
<evidence type="ECO:0000259" key="1">
    <source>
        <dbReference type="Pfam" id="PF00149"/>
    </source>
</evidence>
<proteinExistence type="predicted"/>
<dbReference type="Proteomes" id="UP000244069">
    <property type="component" value="Unassembled WGS sequence"/>
</dbReference>
<name>A0A2T6APJ9_9RHOB</name>
<dbReference type="Gene3D" id="3.60.21.10">
    <property type="match status" value="1"/>
</dbReference>
<organism evidence="2 3">
    <name type="scientific">Allosediminivita pacifica</name>
    <dbReference type="NCBI Taxonomy" id="1267769"/>
    <lineage>
        <taxon>Bacteria</taxon>
        <taxon>Pseudomonadati</taxon>
        <taxon>Pseudomonadota</taxon>
        <taxon>Alphaproteobacteria</taxon>
        <taxon>Rhodobacterales</taxon>
        <taxon>Paracoccaceae</taxon>
        <taxon>Allosediminivita</taxon>
    </lineage>
</organism>
<dbReference type="RefSeq" id="WP_107977698.1">
    <property type="nucleotide sequence ID" value="NZ_BMEZ01000008.1"/>
</dbReference>
<dbReference type="InterPro" id="IPR004843">
    <property type="entry name" value="Calcineurin-like_PHP"/>
</dbReference>
<dbReference type="EMBL" id="QBKN01000020">
    <property type="protein sequence ID" value="PTX45754.1"/>
    <property type="molecule type" value="Genomic_DNA"/>
</dbReference>